<dbReference type="InterPro" id="IPR036259">
    <property type="entry name" value="MFS_trans_sf"/>
</dbReference>
<dbReference type="EMBL" id="BAAAQD010000001">
    <property type="protein sequence ID" value="GAA1501647.1"/>
    <property type="molecule type" value="Genomic_DNA"/>
</dbReference>
<gene>
    <name evidence="7" type="ORF">GCM10009827_011780</name>
</gene>
<evidence type="ECO:0000313" key="8">
    <source>
        <dbReference type="Proteomes" id="UP001501470"/>
    </source>
</evidence>
<protein>
    <submittedName>
        <fullName evidence="7">MFS transporter</fullName>
    </submittedName>
</protein>
<keyword evidence="3 6" id="KW-1133">Transmembrane helix</keyword>
<proteinExistence type="predicted"/>
<feature type="transmembrane region" description="Helical" evidence="6">
    <location>
        <begin position="124"/>
        <end position="143"/>
    </location>
</feature>
<feature type="transmembrane region" description="Helical" evidence="6">
    <location>
        <begin position="149"/>
        <end position="171"/>
    </location>
</feature>
<feature type="transmembrane region" description="Helical" evidence="6">
    <location>
        <begin position="351"/>
        <end position="370"/>
    </location>
</feature>
<evidence type="ECO:0000313" key="7">
    <source>
        <dbReference type="EMBL" id="GAA1501647.1"/>
    </source>
</evidence>
<evidence type="ECO:0000256" key="5">
    <source>
        <dbReference type="SAM" id="MobiDB-lite"/>
    </source>
</evidence>
<name>A0ABN1ZP17_9ACTN</name>
<feature type="transmembrane region" description="Helical" evidence="6">
    <location>
        <begin position="213"/>
        <end position="232"/>
    </location>
</feature>
<keyword evidence="4 6" id="KW-0472">Membrane</keyword>
<feature type="transmembrane region" description="Helical" evidence="6">
    <location>
        <begin position="252"/>
        <end position="269"/>
    </location>
</feature>
<organism evidence="7 8">
    <name type="scientific">Dactylosporangium maewongense</name>
    <dbReference type="NCBI Taxonomy" id="634393"/>
    <lineage>
        <taxon>Bacteria</taxon>
        <taxon>Bacillati</taxon>
        <taxon>Actinomycetota</taxon>
        <taxon>Actinomycetes</taxon>
        <taxon>Micromonosporales</taxon>
        <taxon>Micromonosporaceae</taxon>
        <taxon>Dactylosporangium</taxon>
    </lineage>
</organism>
<feature type="transmembrane region" description="Helical" evidence="6">
    <location>
        <begin position="84"/>
        <end position="103"/>
    </location>
</feature>
<evidence type="ECO:0000256" key="4">
    <source>
        <dbReference type="ARBA" id="ARBA00023136"/>
    </source>
</evidence>
<dbReference type="Proteomes" id="UP001501470">
    <property type="component" value="Unassembled WGS sequence"/>
</dbReference>
<feature type="transmembrane region" description="Helical" evidence="6">
    <location>
        <begin position="31"/>
        <end position="49"/>
    </location>
</feature>
<feature type="transmembrane region" description="Helical" evidence="6">
    <location>
        <begin position="306"/>
        <end position="331"/>
    </location>
</feature>
<evidence type="ECO:0000256" key="1">
    <source>
        <dbReference type="ARBA" id="ARBA00004141"/>
    </source>
</evidence>
<comment type="caution">
    <text evidence="7">The sequence shown here is derived from an EMBL/GenBank/DDBJ whole genome shotgun (WGS) entry which is preliminary data.</text>
</comment>
<evidence type="ECO:0000256" key="6">
    <source>
        <dbReference type="SAM" id="Phobius"/>
    </source>
</evidence>
<dbReference type="Gene3D" id="1.20.1250.20">
    <property type="entry name" value="MFS general substrate transporter like domains"/>
    <property type="match status" value="1"/>
</dbReference>
<dbReference type="SUPFAM" id="SSF103473">
    <property type="entry name" value="MFS general substrate transporter"/>
    <property type="match status" value="1"/>
</dbReference>
<dbReference type="InterPro" id="IPR051788">
    <property type="entry name" value="MFS_Transporter"/>
</dbReference>
<accession>A0ABN1ZP17</accession>
<reference evidence="7 8" key="1">
    <citation type="journal article" date="2019" name="Int. J. Syst. Evol. Microbiol.">
        <title>The Global Catalogue of Microorganisms (GCM) 10K type strain sequencing project: providing services to taxonomists for standard genome sequencing and annotation.</title>
        <authorList>
            <consortium name="The Broad Institute Genomics Platform"/>
            <consortium name="The Broad Institute Genome Sequencing Center for Infectious Disease"/>
            <person name="Wu L."/>
            <person name="Ma J."/>
        </authorList>
    </citation>
    <scope>NUCLEOTIDE SEQUENCE [LARGE SCALE GENOMIC DNA]</scope>
    <source>
        <strain evidence="7 8">JCM 15933</strain>
    </source>
</reference>
<comment type="subcellular location">
    <subcellularLocation>
        <location evidence="1">Membrane</location>
        <topology evidence="1">Multi-pass membrane protein</topology>
    </subcellularLocation>
</comment>
<dbReference type="RefSeq" id="WP_344500742.1">
    <property type="nucleotide sequence ID" value="NZ_BAAAQD010000001.1"/>
</dbReference>
<keyword evidence="8" id="KW-1185">Reference proteome</keyword>
<keyword evidence="2 6" id="KW-0812">Transmembrane</keyword>
<evidence type="ECO:0000256" key="3">
    <source>
        <dbReference type="ARBA" id="ARBA00022989"/>
    </source>
</evidence>
<feature type="transmembrane region" description="Helical" evidence="6">
    <location>
        <begin position="376"/>
        <end position="396"/>
    </location>
</feature>
<sequence length="445" mass="43323">MQYAAAGALTAMWGASLPTLDARLDLGAGRLGAVLMAVAVGALVAMPVAGRLADRWTGRRLLRLTAPGAALALAGPALAGSVELLLVAAAGLGVLLGVLNVALSVQAVAVERAAGRPVMATMHGVWTLGAVAAGGAVTAGLRAGVDGRVLLLLGSLALAAAAVTVAGRALVSPMPPDAVPPPSSPTLPGAVPPPSSPTLPGAVPPPDAATSPVVVVALGLLGGAAFVAEAAATDWAGFHATRVLGADAATGSLAYTLFLAAMTAVRFVGDAARSRLGVARTVRLAGCTATAGFGLVLLAGELPATASARIGCALTGWALSGAGIAVVWPVVTSTLGAAGGPARQLSTVTTISYGGGLVAPAIIGVVASHASLPIALLIPAALTAVIAVASPAALAATTRRHPVLRGARHRIAADNRGRAGRRTCGPAYDAPPARDSVTCQARSCG</sequence>
<evidence type="ECO:0000256" key="2">
    <source>
        <dbReference type="ARBA" id="ARBA00022692"/>
    </source>
</evidence>
<dbReference type="PANTHER" id="PTHR23514:SF13">
    <property type="entry name" value="INNER MEMBRANE PROTEIN YBJJ"/>
    <property type="match status" value="1"/>
</dbReference>
<feature type="transmembrane region" description="Helical" evidence="6">
    <location>
        <begin position="281"/>
        <end position="300"/>
    </location>
</feature>
<feature type="region of interest" description="Disordered" evidence="5">
    <location>
        <begin position="176"/>
        <end position="204"/>
    </location>
</feature>
<dbReference type="PANTHER" id="PTHR23514">
    <property type="entry name" value="BYPASS OF STOP CODON PROTEIN 6"/>
    <property type="match status" value="1"/>
</dbReference>